<reference evidence="4 5" key="1">
    <citation type="submission" date="2017-12" db="EMBL/GenBank/DDBJ databases">
        <authorList>
            <person name="Hurst M.R.H."/>
        </authorList>
    </citation>
    <scope>NUCLEOTIDE SEQUENCE [LARGE SCALE GENOMIC DNA]</scope>
    <source>
        <strain evidence="4 5">SY-3-19</strain>
    </source>
</reference>
<keyword evidence="1" id="KW-0597">Phosphoprotein</keyword>
<dbReference type="OrthoDB" id="9795002at2"/>
<dbReference type="InterPro" id="IPR036388">
    <property type="entry name" value="WH-like_DNA-bd_sf"/>
</dbReference>
<dbReference type="InterPro" id="IPR001789">
    <property type="entry name" value="Sig_transdc_resp-reg_receiver"/>
</dbReference>
<dbReference type="PIRSF" id="PIRSF036382">
    <property type="entry name" value="RR_antiterm"/>
    <property type="match status" value="1"/>
</dbReference>
<comment type="caution">
    <text evidence="4">The sequence shown here is derived from an EMBL/GenBank/DDBJ whole genome shotgun (WGS) entry which is preliminary data.</text>
</comment>
<feature type="domain" description="Response regulatory" evidence="2">
    <location>
        <begin position="7"/>
        <end position="121"/>
    </location>
</feature>
<evidence type="ECO:0008006" key="6">
    <source>
        <dbReference type="Google" id="ProtNLM"/>
    </source>
</evidence>
<dbReference type="SMART" id="SM01012">
    <property type="entry name" value="ANTAR"/>
    <property type="match status" value="1"/>
</dbReference>
<dbReference type="AlphaFoldDB" id="A0A2S7K1N0"/>
<dbReference type="InterPro" id="IPR011006">
    <property type="entry name" value="CheY-like_superfamily"/>
</dbReference>
<gene>
    <name evidence="4" type="ORF">CW354_18745</name>
</gene>
<proteinExistence type="predicted"/>
<dbReference type="SUPFAM" id="SSF52172">
    <property type="entry name" value="CheY-like"/>
    <property type="match status" value="1"/>
</dbReference>
<dbReference type="GO" id="GO:0003723">
    <property type="term" value="F:RNA binding"/>
    <property type="evidence" value="ECO:0007669"/>
    <property type="project" value="InterPro"/>
</dbReference>
<dbReference type="Pfam" id="PF03861">
    <property type="entry name" value="ANTAR"/>
    <property type="match status" value="1"/>
</dbReference>
<dbReference type="InterPro" id="IPR005561">
    <property type="entry name" value="ANTAR"/>
</dbReference>
<protein>
    <recommendedName>
        <fullName evidence="6">Two-component system response regulator</fullName>
    </recommendedName>
</protein>
<dbReference type="Pfam" id="PF00072">
    <property type="entry name" value="Response_reg"/>
    <property type="match status" value="1"/>
</dbReference>
<accession>A0A2S7K1N0</accession>
<dbReference type="RefSeq" id="WP_104831583.1">
    <property type="nucleotide sequence ID" value="NZ_PJCH01000015.1"/>
</dbReference>
<evidence type="ECO:0000256" key="1">
    <source>
        <dbReference type="PROSITE-ProRule" id="PRU00169"/>
    </source>
</evidence>
<sequence length="196" mass="21727">MADTPIIVLLVDSNPERAKIVEQGLHGAAVVKQAPSLHGVELLGVIERLQPDAIIIDCESPDRDTIENLQLVARKNPKPIVMFVENGDGALAKEAVRAGVSAYIVDGLSEKRVLPVVEIAIERFRMFDALWRDLEKSKRDLEARKAIERAKGLLMQKRQLSENDAYAAMRTMAMKQKISIKDVADNILSVASLFDE</sequence>
<dbReference type="InterPro" id="IPR008327">
    <property type="entry name" value="Sig_transdc_resp-reg_antiterm"/>
</dbReference>
<dbReference type="EMBL" id="PJCH01000015">
    <property type="protein sequence ID" value="PQA86371.1"/>
    <property type="molecule type" value="Genomic_DNA"/>
</dbReference>
<feature type="modified residue" description="4-aspartylphosphate" evidence="1">
    <location>
        <position position="57"/>
    </location>
</feature>
<dbReference type="GO" id="GO:0000160">
    <property type="term" value="P:phosphorelay signal transduction system"/>
    <property type="evidence" value="ECO:0007669"/>
    <property type="project" value="InterPro"/>
</dbReference>
<dbReference type="SMART" id="SM00448">
    <property type="entry name" value="REC"/>
    <property type="match status" value="1"/>
</dbReference>
<feature type="domain" description="ANTAR" evidence="3">
    <location>
        <begin position="127"/>
        <end position="188"/>
    </location>
</feature>
<dbReference type="Gene3D" id="1.10.10.10">
    <property type="entry name" value="Winged helix-like DNA-binding domain superfamily/Winged helix DNA-binding domain"/>
    <property type="match status" value="1"/>
</dbReference>
<evidence type="ECO:0000313" key="4">
    <source>
        <dbReference type="EMBL" id="PQA86371.1"/>
    </source>
</evidence>
<dbReference type="PROSITE" id="PS50110">
    <property type="entry name" value="RESPONSE_REGULATORY"/>
    <property type="match status" value="1"/>
</dbReference>
<organism evidence="4 5">
    <name type="scientific">Hyphococcus luteus</name>
    <dbReference type="NCBI Taxonomy" id="2058213"/>
    <lineage>
        <taxon>Bacteria</taxon>
        <taxon>Pseudomonadati</taxon>
        <taxon>Pseudomonadota</taxon>
        <taxon>Alphaproteobacteria</taxon>
        <taxon>Parvularculales</taxon>
        <taxon>Parvularculaceae</taxon>
        <taxon>Hyphococcus</taxon>
    </lineage>
</organism>
<dbReference type="Proteomes" id="UP000239504">
    <property type="component" value="Unassembled WGS sequence"/>
</dbReference>
<name>A0A2S7K1N0_9PROT</name>
<keyword evidence="5" id="KW-1185">Reference proteome</keyword>
<dbReference type="Gene3D" id="3.40.50.2300">
    <property type="match status" value="1"/>
</dbReference>
<dbReference type="PROSITE" id="PS50921">
    <property type="entry name" value="ANTAR"/>
    <property type="match status" value="1"/>
</dbReference>
<evidence type="ECO:0000259" key="3">
    <source>
        <dbReference type="PROSITE" id="PS50921"/>
    </source>
</evidence>
<evidence type="ECO:0000259" key="2">
    <source>
        <dbReference type="PROSITE" id="PS50110"/>
    </source>
</evidence>
<evidence type="ECO:0000313" key="5">
    <source>
        <dbReference type="Proteomes" id="UP000239504"/>
    </source>
</evidence>